<gene>
    <name evidence="2" type="ORF">HNR48_000870</name>
</gene>
<protein>
    <submittedName>
        <fullName evidence="2">Glutaredoxin</fullName>
    </submittedName>
</protein>
<reference evidence="2 3" key="1">
    <citation type="submission" date="2020-08" db="EMBL/GenBank/DDBJ databases">
        <title>Genomic Encyclopedia of Type Strains, Phase IV (KMG-IV): sequencing the most valuable type-strain genomes for metagenomic binning, comparative biology and taxonomic classification.</title>
        <authorList>
            <person name="Goeker M."/>
        </authorList>
    </citation>
    <scope>NUCLEOTIDE SEQUENCE [LARGE SCALE GENOMIC DNA]</scope>
    <source>
        <strain evidence="2 3">DSM 22368</strain>
    </source>
</reference>
<dbReference type="InterPro" id="IPR004045">
    <property type="entry name" value="Glutathione_S-Trfase_N"/>
</dbReference>
<evidence type="ECO:0000259" key="1">
    <source>
        <dbReference type="Pfam" id="PF13417"/>
    </source>
</evidence>
<dbReference type="PROSITE" id="PS00195">
    <property type="entry name" value="GLUTAREDOXIN_1"/>
    <property type="match status" value="1"/>
</dbReference>
<organism evidence="2 3">
    <name type="scientific">Pseudoteredinibacter isoporae</name>
    <dbReference type="NCBI Taxonomy" id="570281"/>
    <lineage>
        <taxon>Bacteria</taxon>
        <taxon>Pseudomonadati</taxon>
        <taxon>Pseudomonadota</taxon>
        <taxon>Gammaproteobacteria</taxon>
        <taxon>Cellvibrionales</taxon>
        <taxon>Cellvibrionaceae</taxon>
        <taxon>Pseudoteredinibacter</taxon>
    </lineage>
</organism>
<dbReference type="InterPro" id="IPR036249">
    <property type="entry name" value="Thioredoxin-like_sf"/>
</dbReference>
<name>A0A7X0MX74_9GAMM</name>
<comment type="caution">
    <text evidence="2">The sequence shown here is derived from an EMBL/GenBank/DDBJ whole genome shotgun (WGS) entry which is preliminary data.</text>
</comment>
<accession>A0A7X0MX74</accession>
<dbReference type="Gene3D" id="3.40.30.10">
    <property type="entry name" value="Glutaredoxin"/>
    <property type="match status" value="1"/>
</dbReference>
<evidence type="ECO:0000313" key="2">
    <source>
        <dbReference type="EMBL" id="MBB6520592.1"/>
    </source>
</evidence>
<feature type="domain" description="GST N-terminal" evidence="1">
    <location>
        <begin position="43"/>
        <end position="120"/>
    </location>
</feature>
<dbReference type="RefSeq" id="WP_166850798.1">
    <property type="nucleotide sequence ID" value="NZ_JAAONY010000001.1"/>
</dbReference>
<keyword evidence="3" id="KW-1185">Reference proteome</keyword>
<dbReference type="SUPFAM" id="SSF52833">
    <property type="entry name" value="Thioredoxin-like"/>
    <property type="match status" value="1"/>
</dbReference>
<evidence type="ECO:0000313" key="3">
    <source>
        <dbReference type="Proteomes" id="UP000528457"/>
    </source>
</evidence>
<dbReference type="InterPro" id="IPR011767">
    <property type="entry name" value="GLR_AS"/>
</dbReference>
<dbReference type="PROSITE" id="PS51354">
    <property type="entry name" value="GLUTAREDOXIN_2"/>
    <property type="match status" value="1"/>
</dbReference>
<dbReference type="Pfam" id="PF13417">
    <property type="entry name" value="GST_N_3"/>
    <property type="match status" value="1"/>
</dbReference>
<sequence length="127" mass="14569">MTVIRWILGRIILLLNAIFRPSQRKLSTEQKAAQQANASNLALYQFAACPFCVKVRRELHRLDLELPLRDAKNSELYRSELEHGGGRIKVPCLRIDEGDNSTWLYESNDIIDYLRGRFPAEAQIAQA</sequence>
<dbReference type="EMBL" id="JACHHT010000001">
    <property type="protein sequence ID" value="MBB6520592.1"/>
    <property type="molecule type" value="Genomic_DNA"/>
</dbReference>
<dbReference type="InParanoid" id="A0A7X0MX74"/>
<dbReference type="Proteomes" id="UP000528457">
    <property type="component" value="Unassembled WGS sequence"/>
</dbReference>
<dbReference type="AlphaFoldDB" id="A0A7X0MX74"/>
<proteinExistence type="predicted"/>